<feature type="region of interest" description="Disordered" evidence="3">
    <location>
        <begin position="128"/>
        <end position="160"/>
    </location>
</feature>
<sequence>MNQEKLAKLQAQVRIGGKGTARRKKKVVHRTATADDKKLQSSLKKLAVNNIAGIEEVNMIKDDGTVIHFNNPKVQASLSANTFAITGHAENKQLTEMLPGILSQLGADSFTSLRKLAEQFPRQVLDNKAMSISKPEDIEEEDEVPDLVENFDEASKNEAN</sequence>
<keyword evidence="5" id="KW-1185">Reference proteome</keyword>
<accession>A0A8U0P723</accession>
<dbReference type="SMART" id="SM01407">
    <property type="entry name" value="NAC"/>
    <property type="match status" value="1"/>
</dbReference>
<dbReference type="GeneID" id="120020670"/>
<feature type="compositionally biased region" description="Acidic residues" evidence="3">
    <location>
        <begin position="137"/>
        <end position="152"/>
    </location>
</feature>
<evidence type="ECO:0000313" key="5">
    <source>
        <dbReference type="Proteomes" id="UP000808372"/>
    </source>
</evidence>
<dbReference type="Gene3D" id="2.20.70.30">
    <property type="entry name" value="Nascent polypeptide-associated complex domain"/>
    <property type="match status" value="1"/>
</dbReference>
<dbReference type="AlphaFoldDB" id="A0A8U0P723"/>
<dbReference type="InterPro" id="IPR002715">
    <property type="entry name" value="Nas_poly-pep-assoc_cplx_dom"/>
</dbReference>
<feature type="domain" description="NAC-A/B" evidence="4">
    <location>
        <begin position="33"/>
        <end position="98"/>
    </location>
</feature>
<organism evidence="5 6">
    <name type="scientific">Salvelinus namaycush</name>
    <name type="common">Lake trout</name>
    <name type="synonym">Salmo namaycush</name>
    <dbReference type="NCBI Taxonomy" id="8040"/>
    <lineage>
        <taxon>Eukaryota</taxon>
        <taxon>Metazoa</taxon>
        <taxon>Chordata</taxon>
        <taxon>Craniata</taxon>
        <taxon>Vertebrata</taxon>
        <taxon>Euteleostomi</taxon>
        <taxon>Actinopterygii</taxon>
        <taxon>Neopterygii</taxon>
        <taxon>Teleostei</taxon>
        <taxon>Protacanthopterygii</taxon>
        <taxon>Salmoniformes</taxon>
        <taxon>Salmonidae</taxon>
        <taxon>Salmoninae</taxon>
        <taxon>Salvelinus</taxon>
    </lineage>
</organism>
<dbReference type="PANTHER" id="PTHR10351">
    <property type="entry name" value="TRANSCRIPTION FACTOR BTF3 FAMILY MEMBER"/>
    <property type="match status" value="1"/>
</dbReference>
<dbReference type="RefSeq" id="XP_038820301.1">
    <property type="nucleotide sequence ID" value="XM_038964373.1"/>
</dbReference>
<evidence type="ECO:0000256" key="3">
    <source>
        <dbReference type="SAM" id="MobiDB-lite"/>
    </source>
</evidence>
<reference evidence="6" key="1">
    <citation type="submission" date="2025-08" db="UniProtKB">
        <authorList>
            <consortium name="RefSeq"/>
        </authorList>
    </citation>
    <scope>IDENTIFICATION</scope>
    <source>
        <tissue evidence="6">White muscle</tissue>
    </source>
</reference>
<evidence type="ECO:0000256" key="1">
    <source>
        <dbReference type="ARBA" id="ARBA00005296"/>
    </source>
</evidence>
<name>A0A8U0P723_SALNM</name>
<dbReference type="Proteomes" id="UP000808372">
    <property type="component" value="Chromosome 25"/>
</dbReference>
<evidence type="ECO:0000313" key="6">
    <source>
        <dbReference type="RefSeq" id="XP_038820301.1"/>
    </source>
</evidence>
<dbReference type="Pfam" id="PF01849">
    <property type="entry name" value="NAC"/>
    <property type="match status" value="1"/>
</dbReference>
<gene>
    <name evidence="6" type="primary">LOC120020670</name>
</gene>
<dbReference type="InterPro" id="IPR039370">
    <property type="entry name" value="BTF3"/>
</dbReference>
<evidence type="ECO:0000259" key="4">
    <source>
        <dbReference type="PROSITE" id="PS51151"/>
    </source>
</evidence>
<dbReference type="PROSITE" id="PS51151">
    <property type="entry name" value="NAC_AB"/>
    <property type="match status" value="1"/>
</dbReference>
<dbReference type="OrthoDB" id="8033832at2759"/>
<dbReference type="KEGG" id="snh:120020670"/>
<protein>
    <recommendedName>
        <fullName evidence="2">Transcription factor BTF3</fullName>
    </recommendedName>
</protein>
<dbReference type="InterPro" id="IPR038187">
    <property type="entry name" value="NAC_A/B_dom_sf"/>
</dbReference>
<dbReference type="CDD" id="cd22055">
    <property type="entry name" value="NAC_BTF3"/>
    <property type="match status" value="1"/>
</dbReference>
<evidence type="ECO:0000256" key="2">
    <source>
        <dbReference type="RuleBase" id="RU361272"/>
    </source>
</evidence>
<proteinExistence type="inferred from homology"/>
<comment type="similarity">
    <text evidence="1 2">Belongs to the NAC-beta family.</text>
</comment>
<dbReference type="FunFam" id="2.20.70.30:FF:000001">
    <property type="entry name" value="Transcription factor BTF3 homolog"/>
    <property type="match status" value="1"/>
</dbReference>